<evidence type="ECO:0000313" key="1">
    <source>
        <dbReference type="EMBL" id="QOQ86686.1"/>
    </source>
</evidence>
<proteinExistence type="predicted"/>
<evidence type="ECO:0000313" key="2">
    <source>
        <dbReference type="Proteomes" id="UP000594749"/>
    </source>
</evidence>
<protein>
    <recommendedName>
        <fullName evidence="3">DNA-binding protein</fullName>
    </recommendedName>
</protein>
<organism evidence="1 2">
    <name type="scientific">Campylobacter corcagiensis</name>
    <dbReference type="NCBI Taxonomy" id="1448857"/>
    <lineage>
        <taxon>Bacteria</taxon>
        <taxon>Pseudomonadati</taxon>
        <taxon>Campylobacterota</taxon>
        <taxon>Epsilonproteobacteria</taxon>
        <taxon>Campylobacterales</taxon>
        <taxon>Campylobacteraceae</taxon>
        <taxon>Campylobacter</taxon>
    </lineage>
</organism>
<dbReference type="AlphaFoldDB" id="A0A7M1LFK7"/>
<dbReference type="EMBL" id="CP063078">
    <property type="protein sequence ID" value="QOQ86686.1"/>
    <property type="molecule type" value="Genomic_DNA"/>
</dbReference>
<sequence length="83" mass="9569">MNNEIYFEKTLQSLERQFPKRYSLNRKETASVLGIAVSTLDIRIKEGRDVPTYQKIGSAKNSRLIFTLVSIAEYLTNARQKIC</sequence>
<name>A0A7M1LFK7_9BACT</name>
<keyword evidence="2" id="KW-1185">Reference proteome</keyword>
<dbReference type="Proteomes" id="UP000594749">
    <property type="component" value="Chromosome"/>
</dbReference>
<reference evidence="1 2" key="1">
    <citation type="submission" date="2020-10" db="EMBL/GenBank/DDBJ databases">
        <title>Campylobacter and Helicobacter PacBio genomes.</title>
        <authorList>
            <person name="Lane C."/>
        </authorList>
    </citation>
    <scope>NUCLEOTIDE SEQUENCE [LARGE SCALE GENOMIC DNA]</scope>
    <source>
        <strain evidence="1 2">2016D-0077</strain>
    </source>
</reference>
<dbReference type="RefSeq" id="WP_025803687.1">
    <property type="nucleotide sequence ID" value="NZ_CP053842.1"/>
</dbReference>
<gene>
    <name evidence="1" type="ORF">IMC76_05515</name>
</gene>
<evidence type="ECO:0008006" key="3">
    <source>
        <dbReference type="Google" id="ProtNLM"/>
    </source>
</evidence>
<accession>A0A7M1LFK7</accession>
<dbReference type="OrthoDB" id="5357493at2"/>